<dbReference type="InterPro" id="IPR025665">
    <property type="entry name" value="Beta-barrel_OMP_2"/>
</dbReference>
<dbReference type="Proteomes" id="UP000553034">
    <property type="component" value="Unassembled WGS sequence"/>
</dbReference>
<keyword evidence="4" id="KW-1185">Reference proteome</keyword>
<sequence>MKKSFFILIAIFISSVGLAQTESTWGVKAGLNYNSNGDLRTIDEEISADGRTGYHFGVFGKIDLPIIYLRPELVYTSTKSKYDNYNGASFDMQKLDLPVLVGIDIVGPLSVFAGPSFQYIIDEDFSNARVEEIKNDISVGFNIGAAVSLGRIGIDLRYERGFSDNEAKLIHDEINTGSLTLDTRPSQVILSLSLGF</sequence>
<organism evidence="3 4">
    <name type="scientific">Mesonia hippocampi</name>
    <dbReference type="NCBI Taxonomy" id="1628250"/>
    <lineage>
        <taxon>Bacteria</taxon>
        <taxon>Pseudomonadati</taxon>
        <taxon>Bacteroidota</taxon>
        <taxon>Flavobacteriia</taxon>
        <taxon>Flavobacteriales</taxon>
        <taxon>Flavobacteriaceae</taxon>
        <taxon>Mesonia</taxon>
    </lineage>
</organism>
<dbReference type="SUPFAM" id="SSF56925">
    <property type="entry name" value="OMPA-like"/>
    <property type="match status" value="1"/>
</dbReference>
<evidence type="ECO:0000259" key="2">
    <source>
        <dbReference type="Pfam" id="PF13568"/>
    </source>
</evidence>
<accession>A0A840F0U4</accession>
<dbReference type="Pfam" id="PF13568">
    <property type="entry name" value="OMP_b-brl_2"/>
    <property type="match status" value="1"/>
</dbReference>
<dbReference type="InterPro" id="IPR011250">
    <property type="entry name" value="OMP/PagP_B-barrel"/>
</dbReference>
<dbReference type="AlphaFoldDB" id="A0A840F0U4"/>
<feature type="domain" description="Outer membrane protein beta-barrel" evidence="2">
    <location>
        <begin position="19"/>
        <end position="164"/>
    </location>
</feature>
<feature type="signal peptide" evidence="1">
    <location>
        <begin position="1"/>
        <end position="19"/>
    </location>
</feature>
<evidence type="ECO:0000313" key="4">
    <source>
        <dbReference type="Proteomes" id="UP000553034"/>
    </source>
</evidence>
<name>A0A840F0U4_9FLAO</name>
<feature type="chain" id="PRO_5032465693" description="Outer membrane protein beta-barrel domain-containing protein" evidence="1">
    <location>
        <begin position="20"/>
        <end position="196"/>
    </location>
</feature>
<evidence type="ECO:0000313" key="3">
    <source>
        <dbReference type="EMBL" id="MBB4119884.1"/>
    </source>
</evidence>
<reference evidence="3 4" key="1">
    <citation type="submission" date="2020-08" db="EMBL/GenBank/DDBJ databases">
        <title>Genomic Encyclopedia of Type Strains, Phase IV (KMG-IV): sequencing the most valuable type-strain genomes for metagenomic binning, comparative biology and taxonomic classification.</title>
        <authorList>
            <person name="Goeker M."/>
        </authorList>
    </citation>
    <scope>NUCLEOTIDE SEQUENCE [LARGE SCALE GENOMIC DNA]</scope>
    <source>
        <strain evidence="3 4">DSM 29568</strain>
    </source>
</reference>
<dbReference type="EMBL" id="JACIFO010000011">
    <property type="protein sequence ID" value="MBB4119884.1"/>
    <property type="molecule type" value="Genomic_DNA"/>
</dbReference>
<dbReference type="RefSeq" id="WP_183478221.1">
    <property type="nucleotide sequence ID" value="NZ_JACIFO010000011.1"/>
</dbReference>
<evidence type="ECO:0000256" key="1">
    <source>
        <dbReference type="SAM" id="SignalP"/>
    </source>
</evidence>
<comment type="caution">
    <text evidence="3">The sequence shown here is derived from an EMBL/GenBank/DDBJ whole genome shotgun (WGS) entry which is preliminary data.</text>
</comment>
<protein>
    <recommendedName>
        <fullName evidence="2">Outer membrane protein beta-barrel domain-containing protein</fullName>
    </recommendedName>
</protein>
<keyword evidence="1" id="KW-0732">Signal</keyword>
<gene>
    <name evidence="3" type="ORF">GGR32_002195</name>
</gene>
<proteinExistence type="predicted"/>